<dbReference type="AlphaFoldDB" id="A0A4C1YR55"/>
<protein>
    <submittedName>
        <fullName evidence="2">Uncharacterized protein</fullName>
    </submittedName>
</protein>
<feature type="region of interest" description="Disordered" evidence="1">
    <location>
        <begin position="42"/>
        <end position="67"/>
    </location>
</feature>
<dbReference type="EMBL" id="BGZK01001317">
    <property type="protein sequence ID" value="GBP77109.1"/>
    <property type="molecule type" value="Genomic_DNA"/>
</dbReference>
<dbReference type="Proteomes" id="UP000299102">
    <property type="component" value="Unassembled WGS sequence"/>
</dbReference>
<sequence length="90" mass="9689">MEPARHHSFCCSSREKSLRDKVSAATDVASRIIIYPSRSIRVGGRAPRPAPPTARPGPSADSGEGLLGQISHVAYPEAAAHGLRRRYVIN</sequence>
<evidence type="ECO:0000313" key="2">
    <source>
        <dbReference type="EMBL" id="GBP77109.1"/>
    </source>
</evidence>
<organism evidence="2 3">
    <name type="scientific">Eumeta variegata</name>
    <name type="common">Bagworm moth</name>
    <name type="synonym">Eumeta japonica</name>
    <dbReference type="NCBI Taxonomy" id="151549"/>
    <lineage>
        <taxon>Eukaryota</taxon>
        <taxon>Metazoa</taxon>
        <taxon>Ecdysozoa</taxon>
        <taxon>Arthropoda</taxon>
        <taxon>Hexapoda</taxon>
        <taxon>Insecta</taxon>
        <taxon>Pterygota</taxon>
        <taxon>Neoptera</taxon>
        <taxon>Endopterygota</taxon>
        <taxon>Lepidoptera</taxon>
        <taxon>Glossata</taxon>
        <taxon>Ditrysia</taxon>
        <taxon>Tineoidea</taxon>
        <taxon>Psychidae</taxon>
        <taxon>Oiketicinae</taxon>
        <taxon>Eumeta</taxon>
    </lineage>
</organism>
<evidence type="ECO:0000256" key="1">
    <source>
        <dbReference type="SAM" id="MobiDB-lite"/>
    </source>
</evidence>
<gene>
    <name evidence="2" type="ORF">EVAR_61111_1</name>
</gene>
<proteinExistence type="predicted"/>
<evidence type="ECO:0000313" key="3">
    <source>
        <dbReference type="Proteomes" id="UP000299102"/>
    </source>
</evidence>
<comment type="caution">
    <text evidence="2">The sequence shown here is derived from an EMBL/GenBank/DDBJ whole genome shotgun (WGS) entry which is preliminary data.</text>
</comment>
<reference evidence="2 3" key="1">
    <citation type="journal article" date="2019" name="Commun. Biol.">
        <title>The bagworm genome reveals a unique fibroin gene that provides high tensile strength.</title>
        <authorList>
            <person name="Kono N."/>
            <person name="Nakamura H."/>
            <person name="Ohtoshi R."/>
            <person name="Tomita M."/>
            <person name="Numata K."/>
            <person name="Arakawa K."/>
        </authorList>
    </citation>
    <scope>NUCLEOTIDE SEQUENCE [LARGE SCALE GENOMIC DNA]</scope>
</reference>
<keyword evidence="3" id="KW-1185">Reference proteome</keyword>
<name>A0A4C1YR55_EUMVA</name>
<accession>A0A4C1YR55</accession>